<proteinExistence type="predicted"/>
<keyword evidence="1" id="KW-0812">Transmembrane</keyword>
<feature type="transmembrane region" description="Helical" evidence="1">
    <location>
        <begin position="186"/>
        <end position="206"/>
    </location>
</feature>
<dbReference type="OrthoDB" id="9809977at2"/>
<protein>
    <submittedName>
        <fullName evidence="2">Membrane protein</fullName>
    </submittedName>
</protein>
<dbReference type="RefSeq" id="WP_014968869.1">
    <property type="nucleotide sequence ID" value="NC_018664.1"/>
</dbReference>
<dbReference type="Proteomes" id="UP000006094">
    <property type="component" value="Chromosome"/>
</dbReference>
<feature type="transmembrane region" description="Helical" evidence="1">
    <location>
        <begin position="84"/>
        <end position="103"/>
    </location>
</feature>
<keyword evidence="1" id="KW-0472">Membrane</keyword>
<accession>K0B464</accession>
<dbReference type="KEGG" id="cad:Curi_c27420"/>
<reference evidence="2 3" key="1">
    <citation type="journal article" date="2012" name="PLoS ONE">
        <title>The purine-utilizing bacterium Clostridium acidurici 9a: a genome-guided metabolic reconsideration.</title>
        <authorList>
            <person name="Hartwich K."/>
            <person name="Poehlein A."/>
            <person name="Daniel R."/>
        </authorList>
    </citation>
    <scope>NUCLEOTIDE SEQUENCE [LARGE SCALE GENOMIC DNA]</scope>
    <source>
        <strain evidence="3">ATCC 7906 / DSM 604 / BCRC 14475 / CIP 104303 / KCTC 5404 / NCIMB 10678 / 9a</strain>
    </source>
</reference>
<dbReference type="eggNOG" id="COG2141">
    <property type="taxonomic scope" value="Bacteria"/>
</dbReference>
<feature type="transmembrane region" description="Helical" evidence="1">
    <location>
        <begin position="9"/>
        <end position="30"/>
    </location>
</feature>
<feature type="transmembrane region" description="Helical" evidence="1">
    <location>
        <begin position="50"/>
        <end position="72"/>
    </location>
</feature>
<dbReference type="STRING" id="1128398.Curi_c27420"/>
<dbReference type="EMBL" id="CP003326">
    <property type="protein sequence ID" value="AFS79735.1"/>
    <property type="molecule type" value="Genomic_DNA"/>
</dbReference>
<evidence type="ECO:0000313" key="2">
    <source>
        <dbReference type="EMBL" id="AFS79735.1"/>
    </source>
</evidence>
<dbReference type="HOGENOM" id="CLU_077680_0_0_9"/>
<gene>
    <name evidence="2" type="ordered locus">Curi_c27420</name>
</gene>
<sequence>MIKNDNSLILLYRIIYSVIGWIAIVVNYIFEINGVHQSYGLVQGALSTLKLFTIQTNIMVLIWSTCSIIYTLTGNNKFLIPTNIRGAVAVYISITGIIFFLFLEPVYGTTGYRHYIHVITHYIIPFAYIIDWLLTEERKTYKWKYIIYWNIYPIVYYLGYLLYGFFTDKYPYVFIDLNALGLHRFILNAFLCLLFFIFLSALYISINRFSWVSRRKRY</sequence>
<keyword evidence="1" id="KW-1133">Transmembrane helix</keyword>
<feature type="transmembrane region" description="Helical" evidence="1">
    <location>
        <begin position="146"/>
        <end position="166"/>
    </location>
</feature>
<organism evidence="2 3">
    <name type="scientific">Gottschalkia acidurici (strain ATCC 7906 / DSM 604 / BCRC 14475 / CIP 104303 / KCTC 5404 / NCIMB 10678 / 9a)</name>
    <name type="common">Clostridium acidurici</name>
    <dbReference type="NCBI Taxonomy" id="1128398"/>
    <lineage>
        <taxon>Bacteria</taxon>
        <taxon>Bacillati</taxon>
        <taxon>Bacillota</taxon>
        <taxon>Tissierellia</taxon>
        <taxon>Tissierellales</taxon>
        <taxon>Gottschalkiaceae</taxon>
        <taxon>Gottschalkia</taxon>
    </lineage>
</organism>
<dbReference type="AlphaFoldDB" id="K0B464"/>
<feature type="transmembrane region" description="Helical" evidence="1">
    <location>
        <begin position="115"/>
        <end position="134"/>
    </location>
</feature>
<evidence type="ECO:0000256" key="1">
    <source>
        <dbReference type="SAM" id="Phobius"/>
    </source>
</evidence>
<evidence type="ECO:0000313" key="3">
    <source>
        <dbReference type="Proteomes" id="UP000006094"/>
    </source>
</evidence>
<dbReference type="NCBIfam" id="NF038065">
    <property type="entry name" value="Pr6Pr"/>
    <property type="match status" value="1"/>
</dbReference>
<dbReference type="InterPro" id="IPR049713">
    <property type="entry name" value="Pr6Pr-like"/>
</dbReference>
<keyword evidence="3" id="KW-1185">Reference proteome</keyword>
<name>K0B464_GOTA9</name>